<dbReference type="Proteomes" id="UP000799429">
    <property type="component" value="Unassembled WGS sequence"/>
</dbReference>
<keyword evidence="2" id="KW-1185">Reference proteome</keyword>
<proteinExistence type="predicted"/>
<name>A0A9P4SDW5_9PEZI</name>
<evidence type="ECO:0000313" key="2">
    <source>
        <dbReference type="Proteomes" id="UP000799429"/>
    </source>
</evidence>
<dbReference type="SUPFAM" id="SSF52540">
    <property type="entry name" value="P-loop containing nucleoside triphosphate hydrolases"/>
    <property type="match status" value="1"/>
</dbReference>
<reference evidence="1" key="1">
    <citation type="journal article" date="2020" name="Stud. Mycol.">
        <title>101 Dothideomycetes genomes: a test case for predicting lifestyles and emergence of pathogens.</title>
        <authorList>
            <person name="Haridas S."/>
            <person name="Albert R."/>
            <person name="Binder M."/>
            <person name="Bloem J."/>
            <person name="Labutti K."/>
            <person name="Salamov A."/>
            <person name="Andreopoulos B."/>
            <person name="Baker S."/>
            <person name="Barry K."/>
            <person name="Bills G."/>
            <person name="Bluhm B."/>
            <person name="Cannon C."/>
            <person name="Castanera R."/>
            <person name="Culley D."/>
            <person name="Daum C."/>
            <person name="Ezra D."/>
            <person name="Gonzalez J."/>
            <person name="Henrissat B."/>
            <person name="Kuo A."/>
            <person name="Liang C."/>
            <person name="Lipzen A."/>
            <person name="Lutzoni F."/>
            <person name="Magnuson J."/>
            <person name="Mondo S."/>
            <person name="Nolan M."/>
            <person name="Ohm R."/>
            <person name="Pangilinan J."/>
            <person name="Park H.-J."/>
            <person name="Ramirez L."/>
            <person name="Alfaro M."/>
            <person name="Sun H."/>
            <person name="Tritt A."/>
            <person name="Yoshinaga Y."/>
            <person name="Zwiers L.-H."/>
            <person name="Turgeon B."/>
            <person name="Goodwin S."/>
            <person name="Spatafora J."/>
            <person name="Crous P."/>
            <person name="Grigoriev I."/>
        </authorList>
    </citation>
    <scope>NUCLEOTIDE SEQUENCE</scope>
    <source>
        <strain evidence="1">CBS 101060</strain>
    </source>
</reference>
<dbReference type="Gene3D" id="3.40.50.300">
    <property type="entry name" value="P-loop containing nucleotide triphosphate hydrolases"/>
    <property type="match status" value="2"/>
</dbReference>
<dbReference type="OrthoDB" id="6362633at2759"/>
<dbReference type="InterPro" id="IPR027417">
    <property type="entry name" value="P-loop_NTPase"/>
</dbReference>
<sequence>MEEQLERLVNKVWDKYEQTPRAKRLMIAVAGIPGSGKTTLAAALIKRLNARYRETSPGTSQGNLIAAFIPMDGYHLTRAQLSAMPDPVTAHARRGAVFTFDGSAYLALVKRLREPICAETTTLYAPSFDHKIKDPVEGDIAIAKGHRIVVFEGNYCALDLPPWREAAGLMDELWFVDVGFEVAKRRLVARHVRAGISRDEEEAGRRVEGNDLVNGRQICEVRLPIDEMIASVEDEGWSWKRQEDEHDLDPKVQR</sequence>
<evidence type="ECO:0000313" key="1">
    <source>
        <dbReference type="EMBL" id="KAF2840654.1"/>
    </source>
</evidence>
<dbReference type="AlphaFoldDB" id="A0A9P4SDW5"/>
<accession>A0A9P4SDW5</accession>
<dbReference type="EMBL" id="MU006092">
    <property type="protein sequence ID" value="KAF2840654.1"/>
    <property type="molecule type" value="Genomic_DNA"/>
</dbReference>
<organism evidence="1 2">
    <name type="scientific">Patellaria atrata CBS 101060</name>
    <dbReference type="NCBI Taxonomy" id="1346257"/>
    <lineage>
        <taxon>Eukaryota</taxon>
        <taxon>Fungi</taxon>
        <taxon>Dikarya</taxon>
        <taxon>Ascomycota</taxon>
        <taxon>Pezizomycotina</taxon>
        <taxon>Dothideomycetes</taxon>
        <taxon>Dothideomycetes incertae sedis</taxon>
        <taxon>Patellariales</taxon>
        <taxon>Patellariaceae</taxon>
        <taxon>Patellaria</taxon>
    </lineage>
</organism>
<dbReference type="GO" id="GO:0016787">
    <property type="term" value="F:hydrolase activity"/>
    <property type="evidence" value="ECO:0007669"/>
    <property type="project" value="UniProtKB-KW"/>
</dbReference>
<comment type="caution">
    <text evidence="1">The sequence shown here is derived from an EMBL/GenBank/DDBJ whole genome shotgun (WGS) entry which is preliminary data.</text>
</comment>
<protein>
    <submittedName>
        <fullName evidence="1">P-loop containing nucleoside triphosphate hydrolase protein</fullName>
    </submittedName>
</protein>
<gene>
    <name evidence="1" type="ORF">M501DRAFT_1014664</name>
</gene>
<keyword evidence="1" id="KW-0378">Hydrolase</keyword>
<dbReference type="PANTHER" id="PTHR10285">
    <property type="entry name" value="URIDINE KINASE"/>
    <property type="match status" value="1"/>
</dbReference>